<dbReference type="EMBL" id="SDPV01000001">
    <property type="protein sequence ID" value="RXZ66207.1"/>
    <property type="molecule type" value="Genomic_DNA"/>
</dbReference>
<keyword evidence="2" id="KW-0812">Transmembrane</keyword>
<comment type="caution">
    <text evidence="3">The sequence shown here is derived from an EMBL/GenBank/DDBJ whole genome shotgun (WGS) entry which is preliminary data.</text>
</comment>
<keyword evidence="4" id="KW-1185">Reference proteome</keyword>
<gene>
    <name evidence="3" type="ORF">ETX26_05715</name>
</gene>
<reference evidence="3 4" key="1">
    <citation type="submission" date="2019-01" db="EMBL/GenBank/DDBJ databases">
        <title>Altererythrobacter rhizovicinus sp. nov., isolated from the rhizosphere soil of Haloxylon ammodendron.</title>
        <authorList>
            <person name="Li H.-P."/>
            <person name="Gou J.-Y."/>
            <person name="Yao D."/>
            <person name="Han Q.-Q."/>
            <person name="Shao K.-Z."/>
            <person name="Zhao Q."/>
            <person name="Zhang J.-L."/>
        </authorList>
    </citation>
    <scope>NUCLEOTIDE SEQUENCE [LARGE SCALE GENOMIC DNA]</scope>
    <source>
        <strain evidence="3 4">AY-3R</strain>
    </source>
</reference>
<dbReference type="AlphaFoldDB" id="A0A4Q2KNZ9"/>
<keyword evidence="2" id="KW-0472">Membrane</keyword>
<dbReference type="RefSeq" id="WP_129523681.1">
    <property type="nucleotide sequence ID" value="NZ_SDPV01000001.1"/>
</dbReference>
<evidence type="ECO:0000313" key="3">
    <source>
        <dbReference type="EMBL" id="RXZ66207.1"/>
    </source>
</evidence>
<feature type="region of interest" description="Disordered" evidence="1">
    <location>
        <begin position="1"/>
        <end position="25"/>
    </location>
</feature>
<accession>A0A4Q2KNZ9</accession>
<dbReference type="OrthoDB" id="7392290at2"/>
<dbReference type="Proteomes" id="UP000293623">
    <property type="component" value="Unassembled WGS sequence"/>
</dbReference>
<feature type="transmembrane region" description="Helical" evidence="2">
    <location>
        <begin position="95"/>
        <end position="114"/>
    </location>
</feature>
<evidence type="ECO:0000256" key="1">
    <source>
        <dbReference type="SAM" id="MobiDB-lite"/>
    </source>
</evidence>
<protein>
    <submittedName>
        <fullName evidence="3">Phage holin family protein</fullName>
    </submittedName>
</protein>
<sequence>MHDEPLPHAQDGGNEPDEELPRSGSSLTDDLVALLEDGKTYLEAEKAYQKSRAIYVADRGKRGTIHALVAFALIHTALIGLVVGAVIALSPILTIWGATAVVAGVLLLAGVVLARRALAHFRDAGSTFTDDER</sequence>
<evidence type="ECO:0000313" key="4">
    <source>
        <dbReference type="Proteomes" id="UP000293623"/>
    </source>
</evidence>
<name>A0A4Q2KNZ9_9SPHN</name>
<proteinExistence type="predicted"/>
<keyword evidence="2" id="KW-1133">Transmembrane helix</keyword>
<evidence type="ECO:0000256" key="2">
    <source>
        <dbReference type="SAM" id="Phobius"/>
    </source>
</evidence>
<feature type="transmembrane region" description="Helical" evidence="2">
    <location>
        <begin position="68"/>
        <end position="89"/>
    </location>
</feature>
<organism evidence="3 4">
    <name type="scientific">Pelagerythrobacter rhizovicinus</name>
    <dbReference type="NCBI Taxonomy" id="2268576"/>
    <lineage>
        <taxon>Bacteria</taxon>
        <taxon>Pseudomonadati</taxon>
        <taxon>Pseudomonadota</taxon>
        <taxon>Alphaproteobacteria</taxon>
        <taxon>Sphingomonadales</taxon>
        <taxon>Erythrobacteraceae</taxon>
        <taxon>Pelagerythrobacter</taxon>
    </lineage>
</organism>